<dbReference type="SUPFAM" id="SSF55718">
    <property type="entry name" value="SCP-like"/>
    <property type="match status" value="1"/>
</dbReference>
<dbReference type="InterPro" id="IPR017519">
    <property type="entry name" value="CHP03085"/>
</dbReference>
<dbReference type="InterPro" id="IPR036527">
    <property type="entry name" value="SCP2_sterol-bd_dom_sf"/>
</dbReference>
<dbReference type="AlphaFoldDB" id="A0A5B1LDT0"/>
<dbReference type="Proteomes" id="UP000325003">
    <property type="component" value="Unassembled WGS sequence"/>
</dbReference>
<dbReference type="GO" id="GO:0046872">
    <property type="term" value="F:metal ion binding"/>
    <property type="evidence" value="ECO:0007669"/>
    <property type="project" value="InterPro"/>
</dbReference>
<sequence>MTSFAKAERSRLCDLALETGPDAPTLCGEWTVRDLMAHLVIREHSPLSAGIVVPPLAGVTDRATARKAEKRSFADLVGRVRKPISPMALPGVDSALNTAEFFVHHEDVRRAAPGWKPRVLSESEQDALWRIVRVSGKGLVRPAGVPVVARRTDTGAKTVLRPGSDPVVVSGLPAELVLFIYGRRQTQGITYDGPEDRVEKLRDAKLGI</sequence>
<evidence type="ECO:0000313" key="2">
    <source>
        <dbReference type="EMBL" id="KAA1417889.1"/>
    </source>
</evidence>
<gene>
    <name evidence="2" type="ORF">F0U44_14690</name>
</gene>
<reference evidence="2 3" key="1">
    <citation type="submission" date="2019-09" db="EMBL/GenBank/DDBJ databases">
        <title>Nocardioides panacisoli sp. nov., isolated from the soil of a ginseng field.</title>
        <authorList>
            <person name="Cho C."/>
        </authorList>
    </citation>
    <scope>NUCLEOTIDE SEQUENCE [LARGE SCALE GENOMIC DNA]</scope>
    <source>
        <strain evidence="2 3">BN130099</strain>
    </source>
</reference>
<accession>A0A5B1LDT0</accession>
<evidence type="ECO:0000313" key="3">
    <source>
        <dbReference type="Proteomes" id="UP000325003"/>
    </source>
</evidence>
<keyword evidence="3" id="KW-1185">Reference proteome</keyword>
<comment type="caution">
    <text evidence="2">The sequence shown here is derived from an EMBL/GenBank/DDBJ whole genome shotgun (WGS) entry which is preliminary data.</text>
</comment>
<dbReference type="InterPro" id="IPR017517">
    <property type="entry name" value="Maleyloyr_isom"/>
</dbReference>
<dbReference type="Pfam" id="PF11716">
    <property type="entry name" value="MDMPI_N"/>
    <property type="match status" value="1"/>
</dbReference>
<reference evidence="2 3" key="2">
    <citation type="submission" date="2019-09" db="EMBL/GenBank/DDBJ databases">
        <authorList>
            <person name="Jin C."/>
        </authorList>
    </citation>
    <scope>NUCLEOTIDE SEQUENCE [LARGE SCALE GENOMIC DNA]</scope>
    <source>
        <strain evidence="2 3">BN130099</strain>
    </source>
</reference>
<dbReference type="RefSeq" id="WP_149729109.1">
    <property type="nucleotide sequence ID" value="NZ_VUJV01000004.1"/>
</dbReference>
<organism evidence="2 3">
    <name type="scientific">Nocardioides humilatus</name>
    <dbReference type="NCBI Taxonomy" id="2607660"/>
    <lineage>
        <taxon>Bacteria</taxon>
        <taxon>Bacillati</taxon>
        <taxon>Actinomycetota</taxon>
        <taxon>Actinomycetes</taxon>
        <taxon>Propionibacteriales</taxon>
        <taxon>Nocardioidaceae</taxon>
        <taxon>Nocardioides</taxon>
    </lineage>
</organism>
<feature type="domain" description="Mycothiol-dependent maleylpyruvate isomerase metal-binding" evidence="1">
    <location>
        <begin position="12"/>
        <end position="60"/>
    </location>
</feature>
<dbReference type="NCBIfam" id="TIGR03083">
    <property type="entry name" value="maleylpyruvate isomerase family mycothiol-dependent enzyme"/>
    <property type="match status" value="1"/>
</dbReference>
<dbReference type="EMBL" id="VUJV01000004">
    <property type="protein sequence ID" value="KAA1417889.1"/>
    <property type="molecule type" value="Genomic_DNA"/>
</dbReference>
<name>A0A5B1LDT0_9ACTN</name>
<dbReference type="InterPro" id="IPR034660">
    <property type="entry name" value="DinB/YfiT-like"/>
</dbReference>
<protein>
    <submittedName>
        <fullName evidence="2">TIGR03085 family protein</fullName>
    </submittedName>
</protein>
<dbReference type="SUPFAM" id="SSF109854">
    <property type="entry name" value="DinB/YfiT-like putative metalloenzymes"/>
    <property type="match status" value="1"/>
</dbReference>
<proteinExistence type="predicted"/>
<dbReference type="InterPro" id="IPR024344">
    <property type="entry name" value="MDMPI_metal-binding"/>
</dbReference>
<evidence type="ECO:0000259" key="1">
    <source>
        <dbReference type="Pfam" id="PF11716"/>
    </source>
</evidence>
<dbReference type="NCBIfam" id="TIGR03085">
    <property type="entry name" value="TIGR03085 family metal-binding protein"/>
    <property type="match status" value="1"/>
</dbReference>